<dbReference type="InterPro" id="IPR036236">
    <property type="entry name" value="Znf_C2H2_sf"/>
</dbReference>
<dbReference type="PROSITE" id="PS50157">
    <property type="entry name" value="ZINC_FINGER_C2H2_2"/>
    <property type="match status" value="1"/>
</dbReference>
<feature type="compositionally biased region" description="Polar residues" evidence="2">
    <location>
        <begin position="57"/>
        <end position="73"/>
    </location>
</feature>
<evidence type="ECO:0000313" key="5">
    <source>
        <dbReference type="Proteomes" id="UP000422736"/>
    </source>
</evidence>
<proteinExistence type="predicted"/>
<dbReference type="InterPro" id="IPR013087">
    <property type="entry name" value="Znf_C2H2_type"/>
</dbReference>
<feature type="compositionally biased region" description="Polar residues" evidence="2">
    <location>
        <begin position="292"/>
        <end position="301"/>
    </location>
</feature>
<organism evidence="4 5">
    <name type="scientific">Kluyveromyces marxianus</name>
    <name type="common">Yeast</name>
    <name type="synonym">Candida kefyr</name>
    <dbReference type="NCBI Taxonomy" id="4911"/>
    <lineage>
        <taxon>Eukaryota</taxon>
        <taxon>Fungi</taxon>
        <taxon>Dikarya</taxon>
        <taxon>Ascomycota</taxon>
        <taxon>Saccharomycotina</taxon>
        <taxon>Saccharomycetes</taxon>
        <taxon>Saccharomycetales</taxon>
        <taxon>Saccharomycetaceae</taxon>
        <taxon>Kluyveromyces</taxon>
    </lineage>
</organism>
<feature type="region of interest" description="Disordered" evidence="2">
    <location>
        <begin position="45"/>
        <end position="74"/>
    </location>
</feature>
<reference evidence="4 5" key="1">
    <citation type="submission" date="2016-03" db="EMBL/GenBank/DDBJ databases">
        <title>How can Kluyveromyces marxianus grow so fast - potential evolutionary course in Saccharomyces Complex revealed by comparative genomics.</title>
        <authorList>
            <person name="Mo W."/>
            <person name="Lu W."/>
            <person name="Yang X."/>
            <person name="Qi J."/>
            <person name="Lv H."/>
        </authorList>
    </citation>
    <scope>NUCLEOTIDE SEQUENCE [LARGE SCALE GENOMIC DNA]</scope>
    <source>
        <strain evidence="4 5">FIM1</strain>
    </source>
</reference>
<dbReference type="Proteomes" id="UP000422736">
    <property type="component" value="Chromosome 6"/>
</dbReference>
<dbReference type="SMART" id="SM00355">
    <property type="entry name" value="ZnF_C2H2"/>
    <property type="match status" value="2"/>
</dbReference>
<dbReference type="PANTHER" id="PTHR46105">
    <property type="entry name" value="AGAP004733-PA"/>
    <property type="match status" value="1"/>
</dbReference>
<accession>A0ABX6F068</accession>
<dbReference type="Gene3D" id="3.30.160.60">
    <property type="entry name" value="Classic Zinc Finger"/>
    <property type="match status" value="1"/>
</dbReference>
<dbReference type="PROSITE" id="PS00028">
    <property type="entry name" value="ZINC_FINGER_C2H2_1"/>
    <property type="match status" value="1"/>
</dbReference>
<sequence length="464" mass="52364">MNMNVGTNSGIGFGNLMVKHEQELLQKQQLYQSNQYNTLNQPLLPQQSQQSQPLQSYSGRYQQQLNQGSNSTPLVIHPVYYSNLGQQSQTNLQSQQQQQQQQQQQPQPQTQQRSQHPFASNNSGYFSSNYSTTSANPNVRDASNVRLSQSFAKSEHGNVHQNGLSRTLESIPASNNDVLNQSSIFGSTPSSTNLSSSQQNSYALPQINPSSGVFPSFNNPTGASMYQYNNSSLPPSYQNSSSVSSTESNRATHANVNGNSNSDAQQYQQLQNFQQLQQTKLQRQSIAVPPTHGQQSGHNNFQKNVAAPLQPLNIQPTSKSDIDNKHFRQNSTQDTHHVYQCHLCEKQFRRKSWLKRHLLSHSNVKKFHCPWCSSTHKRKDNLLQHLKLKHTQYLLHEFTLYGILMNVNNGSGNTANLVTTNTGDKVWLINNEPSITIRDMLESNILPKDQAKRCLNYIVDHKCK</sequence>
<dbReference type="PANTHER" id="PTHR46105:SF28">
    <property type="entry name" value="ZINC FINGER PROTEIN 37-LIKE"/>
    <property type="match status" value="1"/>
</dbReference>
<evidence type="ECO:0000259" key="3">
    <source>
        <dbReference type="PROSITE" id="PS50157"/>
    </source>
</evidence>
<dbReference type="EMBL" id="CP015059">
    <property type="protein sequence ID" value="QGN17230.1"/>
    <property type="molecule type" value="Genomic_DNA"/>
</dbReference>
<keyword evidence="1" id="KW-0863">Zinc-finger</keyword>
<feature type="compositionally biased region" description="Low complexity" evidence="2">
    <location>
        <begin position="45"/>
        <end position="56"/>
    </location>
</feature>
<dbReference type="SUPFAM" id="SSF57667">
    <property type="entry name" value="beta-beta-alpha zinc fingers"/>
    <property type="match status" value="1"/>
</dbReference>
<protein>
    <submittedName>
        <fullName evidence="4">Transcriptional activator/repressor MOT3</fullName>
    </submittedName>
</protein>
<feature type="region of interest" description="Disordered" evidence="2">
    <location>
        <begin position="87"/>
        <end position="139"/>
    </location>
</feature>
<feature type="compositionally biased region" description="Low complexity" evidence="2">
    <location>
        <begin position="187"/>
        <end position="201"/>
    </location>
</feature>
<feature type="domain" description="C2H2-type" evidence="3">
    <location>
        <begin position="339"/>
        <end position="366"/>
    </location>
</feature>
<gene>
    <name evidence="4" type="primary">MOT3</name>
    <name evidence="4" type="ORF">FIM1_3961</name>
</gene>
<feature type="compositionally biased region" description="Low complexity" evidence="2">
    <location>
        <begin position="87"/>
        <end position="134"/>
    </location>
</feature>
<feature type="region of interest" description="Disordered" evidence="2">
    <location>
        <begin position="225"/>
        <end position="262"/>
    </location>
</feature>
<keyword evidence="1" id="KW-0479">Metal-binding</keyword>
<feature type="compositionally biased region" description="Low complexity" evidence="2">
    <location>
        <begin position="229"/>
        <end position="249"/>
    </location>
</feature>
<feature type="compositionally biased region" description="Polar residues" evidence="2">
    <location>
        <begin position="251"/>
        <end position="262"/>
    </location>
</feature>
<feature type="region of interest" description="Disordered" evidence="2">
    <location>
        <begin position="281"/>
        <end position="301"/>
    </location>
</feature>
<name>A0ABX6F068_KLUMA</name>
<keyword evidence="5" id="KW-1185">Reference proteome</keyword>
<keyword evidence="1" id="KW-0862">Zinc</keyword>
<feature type="region of interest" description="Disordered" evidence="2">
    <location>
        <begin position="182"/>
        <end position="207"/>
    </location>
</feature>
<evidence type="ECO:0000256" key="2">
    <source>
        <dbReference type="SAM" id="MobiDB-lite"/>
    </source>
</evidence>
<dbReference type="InterPro" id="IPR050457">
    <property type="entry name" value="ZnFinger_BTB_dom_contain"/>
</dbReference>
<evidence type="ECO:0000313" key="4">
    <source>
        <dbReference type="EMBL" id="QGN17230.1"/>
    </source>
</evidence>
<evidence type="ECO:0000256" key="1">
    <source>
        <dbReference type="PROSITE-ProRule" id="PRU00042"/>
    </source>
</evidence>